<dbReference type="EMBL" id="FNOP01000006">
    <property type="protein sequence ID" value="SDW79902.1"/>
    <property type="molecule type" value="Genomic_DNA"/>
</dbReference>
<keyword evidence="2 3" id="KW-0378">Hydrolase</keyword>
<dbReference type="Proteomes" id="UP000182379">
    <property type="component" value="Unassembled WGS sequence"/>
</dbReference>
<accession>A0A1H2WGX0</accession>
<dbReference type="GO" id="GO:0009062">
    <property type="term" value="P:fatty acid catabolic process"/>
    <property type="evidence" value="ECO:0007669"/>
    <property type="project" value="TreeGrafter"/>
</dbReference>
<organism evidence="5 6">
    <name type="scientific">Acidaminococcus fermentans</name>
    <dbReference type="NCBI Taxonomy" id="905"/>
    <lineage>
        <taxon>Bacteria</taxon>
        <taxon>Bacillati</taxon>
        <taxon>Bacillota</taxon>
        <taxon>Negativicutes</taxon>
        <taxon>Acidaminococcales</taxon>
        <taxon>Acidaminococcaceae</taxon>
        <taxon>Acidaminococcus</taxon>
    </lineage>
</organism>
<protein>
    <submittedName>
        <fullName evidence="5">Acyl-CoA thioesterase YciA</fullName>
    </submittedName>
</protein>
<dbReference type="PANTHER" id="PTHR11049:SF24">
    <property type="entry name" value="CYTOSOLIC ACYL COENZYME A THIOESTER HYDROLASE"/>
    <property type="match status" value="1"/>
</dbReference>
<evidence type="ECO:0000256" key="2">
    <source>
        <dbReference type="ARBA" id="ARBA00022801"/>
    </source>
</evidence>
<reference evidence="5 6" key="1">
    <citation type="submission" date="2016-10" db="EMBL/GenBank/DDBJ databases">
        <authorList>
            <person name="Varghese N."/>
            <person name="Submissions S."/>
        </authorList>
    </citation>
    <scope>NUCLEOTIDE SEQUENCE [LARGE SCALE GENOMIC DNA]</scope>
    <source>
        <strain evidence="5 6">WCC6</strain>
    </source>
</reference>
<dbReference type="GO" id="GO:0005829">
    <property type="term" value="C:cytosol"/>
    <property type="evidence" value="ECO:0007669"/>
    <property type="project" value="TreeGrafter"/>
</dbReference>
<dbReference type="Gene3D" id="3.10.129.10">
    <property type="entry name" value="Hotdog Thioesterase"/>
    <property type="match status" value="1"/>
</dbReference>
<evidence type="ECO:0000256" key="3">
    <source>
        <dbReference type="PROSITE-ProRule" id="PRU01106"/>
    </source>
</evidence>
<dbReference type="AlphaFoldDB" id="A0A1H2WGX0"/>
<dbReference type="InterPro" id="IPR006683">
    <property type="entry name" value="Thioestr_dom"/>
</dbReference>
<dbReference type="GO" id="GO:0006637">
    <property type="term" value="P:acyl-CoA metabolic process"/>
    <property type="evidence" value="ECO:0007669"/>
    <property type="project" value="TreeGrafter"/>
</dbReference>
<dbReference type="PROSITE" id="PS51770">
    <property type="entry name" value="HOTDOG_ACOT"/>
    <property type="match status" value="1"/>
</dbReference>
<evidence type="ECO:0000259" key="4">
    <source>
        <dbReference type="PROSITE" id="PS51770"/>
    </source>
</evidence>
<dbReference type="InterPro" id="IPR029069">
    <property type="entry name" value="HotDog_dom_sf"/>
</dbReference>
<comment type="similarity">
    <text evidence="1">Belongs to the acyl coenzyme A hydrolase family.</text>
</comment>
<evidence type="ECO:0000313" key="6">
    <source>
        <dbReference type="Proteomes" id="UP000182379"/>
    </source>
</evidence>
<proteinExistence type="inferred from homology"/>
<evidence type="ECO:0000313" key="5">
    <source>
        <dbReference type="EMBL" id="SDW79902.1"/>
    </source>
</evidence>
<name>A0A1H2WGX0_ACIFE</name>
<dbReference type="SUPFAM" id="SSF54637">
    <property type="entry name" value="Thioesterase/thiol ester dehydrase-isomerase"/>
    <property type="match status" value="1"/>
</dbReference>
<dbReference type="GO" id="GO:0052816">
    <property type="term" value="F:long-chain fatty acyl-CoA hydrolase activity"/>
    <property type="evidence" value="ECO:0007669"/>
    <property type="project" value="TreeGrafter"/>
</dbReference>
<evidence type="ECO:0000256" key="1">
    <source>
        <dbReference type="ARBA" id="ARBA00010458"/>
    </source>
</evidence>
<sequence length="128" mass="14500">MKQEHNQPVIMTRSVMLSMANSAGHLFGGTLMGWMDELSGITAHRFAWTRVTTAAVRSMNFYVPIPYGSVLQLEGRVVWVGNTSMDVEVVAWMEPEQEEQEPIRAADALFVYVSLDENRKPKKIQRSL</sequence>
<dbReference type="Pfam" id="PF03061">
    <property type="entry name" value="4HBT"/>
    <property type="match status" value="1"/>
</dbReference>
<dbReference type="InterPro" id="IPR040170">
    <property type="entry name" value="Cytosol_ACT"/>
</dbReference>
<gene>
    <name evidence="5" type="ORF">SAMN05216495_10646</name>
</gene>
<dbReference type="CDD" id="cd03442">
    <property type="entry name" value="BFIT_BACH"/>
    <property type="match status" value="1"/>
</dbReference>
<dbReference type="RefSeq" id="WP_074705593.1">
    <property type="nucleotide sequence ID" value="NZ_CAMEFB010000001.1"/>
</dbReference>
<feature type="domain" description="HotDog ACOT-type" evidence="4">
    <location>
        <begin position="5"/>
        <end position="118"/>
    </location>
</feature>
<dbReference type="InterPro" id="IPR033120">
    <property type="entry name" value="HOTDOG_ACOT"/>
</dbReference>
<dbReference type="PANTHER" id="PTHR11049">
    <property type="entry name" value="ACYL COENZYME A THIOESTER HYDROLASE"/>
    <property type="match status" value="1"/>
</dbReference>
<comment type="caution">
    <text evidence="5">The sequence shown here is derived from an EMBL/GenBank/DDBJ whole genome shotgun (WGS) entry which is preliminary data.</text>
</comment>